<gene>
    <name evidence="2" type="ORF">DCO61_09735</name>
    <name evidence="3" type="ORF">LS64_002395</name>
</gene>
<reference evidence="3 4" key="2">
    <citation type="journal article" date="2016" name="Infect. Immun.">
        <title>Helicobacter saguini, a Novel Helicobacter Isolated from Cotton-Top Tamarins with Ulcerative Colitis, Has Proinflammatory Properties and Induces Typhlocolitis and Dysplasia in Gnotobiotic IL-10-/- Mice.</title>
        <authorList>
            <person name="Shen Z."/>
            <person name="Mannion A."/>
            <person name="Whary M.T."/>
            <person name="Muthupalani S."/>
            <person name="Sheh A."/>
            <person name="Feng Y."/>
            <person name="Gong G."/>
            <person name="Vandamme P."/>
            <person name="Holcombe H.R."/>
            <person name="Paster B.J."/>
            <person name="Fox J.G."/>
        </authorList>
    </citation>
    <scope>NUCLEOTIDE SEQUENCE [LARGE SCALE GENOMIC DNA]</scope>
    <source>
        <strain evidence="3 4">MIT 97-6194</strain>
    </source>
</reference>
<dbReference type="REBASE" id="272453">
    <property type="entry name" value="Hsa1416McrBCP"/>
</dbReference>
<evidence type="ECO:0000259" key="1">
    <source>
        <dbReference type="PROSITE" id="PS50069"/>
    </source>
</evidence>
<evidence type="ECO:0000313" key="3">
    <source>
        <dbReference type="EMBL" id="TLD95234.1"/>
    </source>
</evidence>
<accession>A0A347VQ57</accession>
<dbReference type="STRING" id="1548018.LS64_14080"/>
<feature type="domain" description="Cullin family profile" evidence="1">
    <location>
        <begin position="215"/>
        <end position="358"/>
    </location>
</feature>
<sequence>MKTLSILEHQKFGISNIKSALKIDSKDSDSKIQTKATKYFSELCDFAMGKDNHNFLRFYGKHALRAQKYVGLIQTKSGFCVEILPKIFKNDLKDSNAESKEKIKIDSKKYREKIQKNAEKFTNYITTDSEKPPTYESIFKDSQEKLSTEQQSRILLFNILKTLKKTPFKDSNFANLHTQNMNILEIFVNMFLDSLDSLIKRGVKHDYINIESNKKFLKGKLLFAQNLRENLIHKERFYTQSDEFSNDIAINRLIISTLKVLNNLTLSGKTSTRLNKMRFILQDINESKNLSKDFAIAHSQMRNLKLHAKEYESLYAWCKIFLKRESFSTYSGDSIAFALLFDMNKLFEYFVTFYVKKHAPNAKAQTTQKKMLIDSNNNETFTLKPDIVIESNSQILILDTKWKNIKSNEISKAISSADLYQIWAYASKYAISHIVKGRRVGDRKTDSKDSKKEVKTFLIYPQTENNKESTLQNQTHYFKASLKDSKNTISLQLAFFPLF</sequence>
<dbReference type="Proteomes" id="UP000029714">
    <property type="component" value="Unassembled WGS sequence"/>
</dbReference>
<protein>
    <submittedName>
        <fullName evidence="3">Restriction endonuclease</fullName>
    </submittedName>
</protein>
<dbReference type="AlphaFoldDB" id="A0A347VQ57"/>
<dbReference type="RefSeq" id="WP_034573876.1">
    <property type="nucleotide sequence ID" value="NZ_JRMP02000003.1"/>
</dbReference>
<comment type="caution">
    <text evidence="3">The sequence shown here is derived from an EMBL/GenBank/DDBJ whole genome shotgun (WGS) entry which is preliminary data.</text>
</comment>
<evidence type="ECO:0000313" key="2">
    <source>
        <dbReference type="EMBL" id="MWV70273.1"/>
    </source>
</evidence>
<proteinExistence type="predicted"/>
<reference evidence="2 5" key="4">
    <citation type="submission" date="2019-12" db="EMBL/GenBank/DDBJ databases">
        <title>Multi-Generational Helicobacter saguini Isolates.</title>
        <authorList>
            <person name="Mannion A."/>
            <person name="Shen Z."/>
            <person name="Fox J.G."/>
        </authorList>
    </citation>
    <scope>NUCLEOTIDE SEQUENCE [LARGE SCALE GENOMIC DNA]</scope>
    <source>
        <strain evidence="2">16-048</strain>
        <strain evidence="5">16-048 (F4)</strain>
    </source>
</reference>
<dbReference type="InterPro" id="IPR019292">
    <property type="entry name" value="McrC"/>
</dbReference>
<name>A0A347VQ57_9HELI</name>
<dbReference type="OrthoDB" id="307209at2"/>
<dbReference type="Pfam" id="PF10117">
    <property type="entry name" value="McrBC"/>
    <property type="match status" value="1"/>
</dbReference>
<reference evidence="3 4" key="1">
    <citation type="journal article" date="2014" name="Genome Announc.">
        <title>Draft genome sequences of eight enterohepatic helicobacter species isolated from both laboratory and wild rodents.</title>
        <authorList>
            <person name="Sheh A."/>
            <person name="Shen Z."/>
            <person name="Fox J.G."/>
        </authorList>
    </citation>
    <scope>NUCLEOTIDE SEQUENCE [LARGE SCALE GENOMIC DNA]</scope>
    <source>
        <strain evidence="3 4">MIT 97-6194</strain>
    </source>
</reference>
<keyword evidence="4" id="KW-1185">Reference proteome</keyword>
<evidence type="ECO:0000313" key="4">
    <source>
        <dbReference type="Proteomes" id="UP000029714"/>
    </source>
</evidence>
<dbReference type="InterPro" id="IPR016158">
    <property type="entry name" value="Cullin_homology"/>
</dbReference>
<dbReference type="EMBL" id="QBIU01000002">
    <property type="protein sequence ID" value="MWV70273.1"/>
    <property type="molecule type" value="Genomic_DNA"/>
</dbReference>
<organism evidence="3 4">
    <name type="scientific">Helicobacter saguini</name>
    <dbReference type="NCBI Taxonomy" id="1548018"/>
    <lineage>
        <taxon>Bacteria</taxon>
        <taxon>Pseudomonadati</taxon>
        <taxon>Campylobacterota</taxon>
        <taxon>Epsilonproteobacteria</taxon>
        <taxon>Campylobacterales</taxon>
        <taxon>Helicobacteraceae</taxon>
        <taxon>Helicobacter</taxon>
    </lineage>
</organism>
<reference evidence="3" key="3">
    <citation type="submission" date="2018-04" db="EMBL/GenBank/DDBJ databases">
        <authorList>
            <person name="Sheh A."/>
            <person name="Shen Z."/>
            <person name="Mannion A.J."/>
            <person name="Fox J.G."/>
        </authorList>
    </citation>
    <scope>NUCLEOTIDE SEQUENCE</scope>
    <source>
        <strain evidence="3">MIT 97-6194</strain>
    </source>
</reference>
<dbReference type="Proteomes" id="UP000477070">
    <property type="component" value="Unassembled WGS sequence"/>
</dbReference>
<dbReference type="PROSITE" id="PS50069">
    <property type="entry name" value="CULLIN_2"/>
    <property type="match status" value="1"/>
</dbReference>
<keyword evidence="3" id="KW-0540">Nuclease</keyword>
<dbReference type="PANTHER" id="PTHR38733:SF1">
    <property type="entry name" value="TYPE IV METHYL-DIRECTED RESTRICTION ENZYME ECOKMCRBC"/>
    <property type="match status" value="1"/>
</dbReference>
<dbReference type="PANTHER" id="PTHR38733">
    <property type="entry name" value="PROTEIN MCRC"/>
    <property type="match status" value="1"/>
</dbReference>
<dbReference type="EMBL" id="JRMP02000003">
    <property type="protein sequence ID" value="TLD95234.1"/>
    <property type="molecule type" value="Genomic_DNA"/>
</dbReference>
<dbReference type="GO" id="GO:0004519">
    <property type="term" value="F:endonuclease activity"/>
    <property type="evidence" value="ECO:0007669"/>
    <property type="project" value="UniProtKB-KW"/>
</dbReference>
<keyword evidence="3" id="KW-0378">Hydrolase</keyword>
<evidence type="ECO:0000313" key="5">
    <source>
        <dbReference type="Proteomes" id="UP000477070"/>
    </source>
</evidence>
<keyword evidence="3" id="KW-0255">Endonuclease</keyword>